<dbReference type="Proteomes" id="UP000219612">
    <property type="component" value="Unassembled WGS sequence"/>
</dbReference>
<keyword evidence="2" id="KW-1185">Reference proteome</keyword>
<accession>A0A285GMC0</accession>
<reference evidence="1 2" key="1">
    <citation type="submission" date="2017-09" db="EMBL/GenBank/DDBJ databases">
        <authorList>
            <person name="Ehlers B."/>
            <person name="Leendertz F.H."/>
        </authorList>
    </citation>
    <scope>NUCLEOTIDE SEQUENCE [LARGE SCALE GENOMIC DNA]</scope>
    <source>
        <strain evidence="1 2">CGMCC 4.6857</strain>
    </source>
</reference>
<organism evidence="1 2">
    <name type="scientific">Paractinoplanes atraurantiacus</name>
    <dbReference type="NCBI Taxonomy" id="1036182"/>
    <lineage>
        <taxon>Bacteria</taxon>
        <taxon>Bacillati</taxon>
        <taxon>Actinomycetota</taxon>
        <taxon>Actinomycetes</taxon>
        <taxon>Micromonosporales</taxon>
        <taxon>Micromonosporaceae</taxon>
        <taxon>Paractinoplanes</taxon>
    </lineage>
</organism>
<sequence length="30" mass="3130">MTINPVPTRPLVNVLASFDPPRAGPHSSAS</sequence>
<protein>
    <submittedName>
        <fullName evidence="1">Uncharacterized protein</fullName>
    </submittedName>
</protein>
<name>A0A285GMC0_9ACTN</name>
<dbReference type="EMBL" id="OBDY01000002">
    <property type="protein sequence ID" value="SNY23646.1"/>
    <property type="molecule type" value="Genomic_DNA"/>
</dbReference>
<evidence type="ECO:0000313" key="1">
    <source>
        <dbReference type="EMBL" id="SNY23646.1"/>
    </source>
</evidence>
<evidence type="ECO:0000313" key="2">
    <source>
        <dbReference type="Proteomes" id="UP000219612"/>
    </source>
</evidence>
<dbReference type="AlphaFoldDB" id="A0A285GMC0"/>
<proteinExistence type="predicted"/>
<gene>
    <name evidence="1" type="ORF">SAMN05421748_10274</name>
</gene>